<sequence>MAASGPTAAALLVLLVTAAPALLTGPPDPPTDPTSAEGCRAAGALCLARPSPGQPACPRWQRPFAGICGPAADCCFIEYWNHTLVCGLFGGDCAPVASCGGAPRHRNAFCARPGDTCCVWLY</sequence>
<feature type="chain" id="PRO_5025655240" evidence="1">
    <location>
        <begin position="22"/>
        <end position="122"/>
    </location>
</feature>
<accession>A0A6A4VDA2</accession>
<organism evidence="2 3">
    <name type="scientific">Amphibalanus amphitrite</name>
    <name type="common">Striped barnacle</name>
    <name type="synonym">Balanus amphitrite</name>
    <dbReference type="NCBI Taxonomy" id="1232801"/>
    <lineage>
        <taxon>Eukaryota</taxon>
        <taxon>Metazoa</taxon>
        <taxon>Ecdysozoa</taxon>
        <taxon>Arthropoda</taxon>
        <taxon>Crustacea</taxon>
        <taxon>Multicrustacea</taxon>
        <taxon>Cirripedia</taxon>
        <taxon>Thoracica</taxon>
        <taxon>Thoracicalcarea</taxon>
        <taxon>Balanomorpha</taxon>
        <taxon>Balanoidea</taxon>
        <taxon>Balanidae</taxon>
        <taxon>Amphibalaninae</taxon>
        <taxon>Amphibalanus</taxon>
    </lineage>
</organism>
<keyword evidence="3" id="KW-1185">Reference proteome</keyword>
<evidence type="ECO:0000313" key="2">
    <source>
        <dbReference type="EMBL" id="KAF0289524.1"/>
    </source>
</evidence>
<evidence type="ECO:0000256" key="1">
    <source>
        <dbReference type="SAM" id="SignalP"/>
    </source>
</evidence>
<gene>
    <name evidence="2" type="ORF">FJT64_012272</name>
</gene>
<dbReference type="Proteomes" id="UP000440578">
    <property type="component" value="Unassembled WGS sequence"/>
</dbReference>
<protein>
    <submittedName>
        <fullName evidence="2">Uncharacterized protein</fullName>
    </submittedName>
</protein>
<dbReference type="EMBL" id="VIIS01002027">
    <property type="protein sequence ID" value="KAF0289524.1"/>
    <property type="molecule type" value="Genomic_DNA"/>
</dbReference>
<proteinExistence type="predicted"/>
<comment type="caution">
    <text evidence="2">The sequence shown here is derived from an EMBL/GenBank/DDBJ whole genome shotgun (WGS) entry which is preliminary data.</text>
</comment>
<reference evidence="2 3" key="1">
    <citation type="submission" date="2019-07" db="EMBL/GenBank/DDBJ databases">
        <title>Draft genome assembly of a fouling barnacle, Amphibalanus amphitrite (Darwin, 1854): The first reference genome for Thecostraca.</title>
        <authorList>
            <person name="Kim W."/>
        </authorList>
    </citation>
    <scope>NUCLEOTIDE SEQUENCE [LARGE SCALE GENOMIC DNA]</scope>
    <source>
        <strain evidence="2">SNU_AA5</strain>
        <tissue evidence="2">Soma without cirri and trophi</tissue>
    </source>
</reference>
<dbReference type="AlphaFoldDB" id="A0A6A4VDA2"/>
<feature type="signal peptide" evidence="1">
    <location>
        <begin position="1"/>
        <end position="21"/>
    </location>
</feature>
<name>A0A6A4VDA2_AMPAM</name>
<evidence type="ECO:0000313" key="3">
    <source>
        <dbReference type="Proteomes" id="UP000440578"/>
    </source>
</evidence>
<keyword evidence="1" id="KW-0732">Signal</keyword>